<dbReference type="EMBL" id="JAHMUF010000002">
    <property type="protein sequence ID" value="KAG7195706.1"/>
    <property type="molecule type" value="Genomic_DNA"/>
</dbReference>
<evidence type="ECO:0000313" key="2">
    <source>
        <dbReference type="Proteomes" id="UP000790833"/>
    </source>
</evidence>
<proteinExistence type="predicted"/>
<gene>
    <name evidence="1" type="ORF">KQ657_002088</name>
</gene>
<name>A0A9P8AKB1_9ASCO</name>
<dbReference type="RefSeq" id="XP_043051251.1">
    <property type="nucleotide sequence ID" value="XM_043192863.1"/>
</dbReference>
<dbReference type="GeneID" id="66115462"/>
<sequence>MSLSRRGFSTVTGLRNGGLHMFLPNETQYVFKGERLTPQENIRAIPSKPPLQPQVKKFYNDITRPDQTGDVIKRFTLTDVITTCLASNSLVDVVKGDGGAGIELYFTPVVTKWMNDFNNLVLPLEDISSTEPPTFYRYKAIEDLQLEVPPEGITSQWLNEIISSNKIVHNSTLILQGKLLPMEATKLPTFELLMFWLLSHETIGGLNNNITVLMSFIEQHFDLIPLASLETMVDCLVHYIHGLEIVDKGTFEHFNTIVQHALVINASLYTKMSPIMADTLAFEYIRGNNVQAARQVLISLVQDAKLAPTPSTVDAFLKTCFAEDVSFLKPVFFHRNSMTPDVILFLITHRVHSVSDLNKLVELLESYHGKETLNQYQYQLFECLCRLPITEVHLTQMIKRLVIENSVKLNDLVIELIDNQYSSLNSHQSLSKIL</sequence>
<evidence type="ECO:0000313" key="1">
    <source>
        <dbReference type="EMBL" id="KAG7195706.1"/>
    </source>
</evidence>
<accession>A0A9P8AKB1</accession>
<dbReference type="Proteomes" id="UP000790833">
    <property type="component" value="Unassembled WGS sequence"/>
</dbReference>
<reference evidence="1" key="1">
    <citation type="submission" date="2021-03" db="EMBL/GenBank/DDBJ databases">
        <authorList>
            <person name="Palmer J.M."/>
        </authorList>
    </citation>
    <scope>NUCLEOTIDE SEQUENCE</scope>
    <source>
        <strain evidence="1">ARV_011</strain>
    </source>
</reference>
<keyword evidence="2" id="KW-1185">Reference proteome</keyword>
<dbReference type="OrthoDB" id="4094059at2759"/>
<dbReference type="AlphaFoldDB" id="A0A9P8AKB1"/>
<organism evidence="1 2">
    <name type="scientific">Scheffersomyces spartinae</name>
    <dbReference type="NCBI Taxonomy" id="45513"/>
    <lineage>
        <taxon>Eukaryota</taxon>
        <taxon>Fungi</taxon>
        <taxon>Dikarya</taxon>
        <taxon>Ascomycota</taxon>
        <taxon>Saccharomycotina</taxon>
        <taxon>Pichiomycetes</taxon>
        <taxon>Debaryomycetaceae</taxon>
        <taxon>Scheffersomyces</taxon>
    </lineage>
</organism>
<evidence type="ECO:0008006" key="3">
    <source>
        <dbReference type="Google" id="ProtNLM"/>
    </source>
</evidence>
<comment type="caution">
    <text evidence="1">The sequence shown here is derived from an EMBL/GenBank/DDBJ whole genome shotgun (WGS) entry which is preliminary data.</text>
</comment>
<protein>
    <recommendedName>
        <fullName evidence="3">ATPase expression protein 1</fullName>
    </recommendedName>
</protein>